<evidence type="ECO:0000256" key="1">
    <source>
        <dbReference type="SAM" id="MobiDB-lite"/>
    </source>
</evidence>
<comment type="caution">
    <text evidence="2">The sequence shown here is derived from an EMBL/GenBank/DDBJ whole genome shotgun (WGS) entry which is preliminary data.</text>
</comment>
<feature type="region of interest" description="Disordered" evidence="1">
    <location>
        <begin position="58"/>
        <end position="94"/>
    </location>
</feature>
<evidence type="ECO:0000313" key="2">
    <source>
        <dbReference type="EMBL" id="MFD1370183.1"/>
    </source>
</evidence>
<dbReference type="RefSeq" id="WP_317790872.1">
    <property type="nucleotide sequence ID" value="NZ_AP028461.1"/>
</dbReference>
<protein>
    <submittedName>
        <fullName evidence="2">Uncharacterized protein</fullName>
    </submittedName>
</protein>
<dbReference type="EMBL" id="JBHTMK010000043">
    <property type="protein sequence ID" value="MFD1370183.1"/>
    <property type="molecule type" value="Genomic_DNA"/>
</dbReference>
<accession>A0ABW4AJ33</accession>
<sequence length="132" mass="14176">MTTPGDIALLIVLAAALMACAGYAAGRFHQRRQSGPDLRDAYKTGYDAATRSVFSMAARAAGKKPDEPDGADGAEAPDGAGRREGRHAVPEELVRAKTYRLPFDRVARAKVPKQKEIVDDPAQPDLDQRTVS</sequence>
<organism evidence="2 3">
    <name type="scientific">Actinoplanes sichuanensis</name>
    <dbReference type="NCBI Taxonomy" id="512349"/>
    <lineage>
        <taxon>Bacteria</taxon>
        <taxon>Bacillati</taxon>
        <taxon>Actinomycetota</taxon>
        <taxon>Actinomycetes</taxon>
        <taxon>Micromonosporales</taxon>
        <taxon>Micromonosporaceae</taxon>
        <taxon>Actinoplanes</taxon>
    </lineage>
</organism>
<dbReference type="Proteomes" id="UP001597183">
    <property type="component" value="Unassembled WGS sequence"/>
</dbReference>
<feature type="region of interest" description="Disordered" evidence="1">
    <location>
        <begin position="110"/>
        <end position="132"/>
    </location>
</feature>
<feature type="compositionally biased region" description="Basic and acidic residues" evidence="1">
    <location>
        <begin position="80"/>
        <end position="94"/>
    </location>
</feature>
<name>A0ABW4AJ33_9ACTN</name>
<evidence type="ECO:0000313" key="3">
    <source>
        <dbReference type="Proteomes" id="UP001597183"/>
    </source>
</evidence>
<keyword evidence="3" id="KW-1185">Reference proteome</keyword>
<proteinExistence type="predicted"/>
<gene>
    <name evidence="2" type="ORF">ACFQ5G_33020</name>
</gene>
<reference evidence="3" key="1">
    <citation type="journal article" date="2019" name="Int. J. Syst. Evol. Microbiol.">
        <title>The Global Catalogue of Microorganisms (GCM) 10K type strain sequencing project: providing services to taxonomists for standard genome sequencing and annotation.</title>
        <authorList>
            <consortium name="The Broad Institute Genomics Platform"/>
            <consortium name="The Broad Institute Genome Sequencing Center for Infectious Disease"/>
            <person name="Wu L."/>
            <person name="Ma J."/>
        </authorList>
    </citation>
    <scope>NUCLEOTIDE SEQUENCE [LARGE SCALE GENOMIC DNA]</scope>
    <source>
        <strain evidence="3">CCM 7526</strain>
    </source>
</reference>